<protein>
    <submittedName>
        <fullName evidence="2">Outer membrane phosphoporin protein E</fullName>
    </submittedName>
</protein>
<dbReference type="EMBL" id="FTXV01000224">
    <property type="protein sequence ID" value="SJE59980.1"/>
    <property type="molecule type" value="Genomic_DNA"/>
</dbReference>
<dbReference type="AlphaFoldDB" id="A0ABD7MNY8"/>
<sequence>MKKSTLALVVMGIVASASVQAAEIYNKDGNWICPYISRHLLSLK</sequence>
<feature type="signal peptide" evidence="1">
    <location>
        <begin position="1"/>
        <end position="21"/>
    </location>
</feature>
<evidence type="ECO:0000313" key="2">
    <source>
        <dbReference type="EMBL" id="SJE59980.1"/>
    </source>
</evidence>
<feature type="chain" id="PRO_5044744246" evidence="1">
    <location>
        <begin position="22"/>
        <end position="44"/>
    </location>
</feature>
<gene>
    <name evidence="2" type="primary">phoE_2</name>
    <name evidence="2" type="ORF">SAMEA3356023_04505</name>
</gene>
<dbReference type="Proteomes" id="UP000187717">
    <property type="component" value="Unassembled WGS sequence"/>
</dbReference>
<accession>A0ABD7MNY8</accession>
<proteinExistence type="predicted"/>
<name>A0ABD7MNY8_SHISO</name>
<reference evidence="2 3" key="1">
    <citation type="submission" date="2017-01" db="EMBL/GenBank/DDBJ databases">
        <authorList>
            <consortium name="Pathogen Informatics"/>
        </authorList>
    </citation>
    <scope>NUCLEOTIDE SEQUENCE [LARGE SCALE GENOMIC DNA]</scope>
    <source>
        <strain evidence="2 3">3626STDY6095480</strain>
    </source>
</reference>
<evidence type="ECO:0000313" key="3">
    <source>
        <dbReference type="Proteomes" id="UP000187717"/>
    </source>
</evidence>
<comment type="caution">
    <text evidence="2">The sequence shown here is derived from an EMBL/GenBank/DDBJ whole genome shotgun (WGS) entry which is preliminary data.</text>
</comment>
<evidence type="ECO:0000256" key="1">
    <source>
        <dbReference type="SAM" id="SignalP"/>
    </source>
</evidence>
<keyword evidence="1" id="KW-0732">Signal</keyword>
<organism evidence="2 3">
    <name type="scientific">Shigella sonnei</name>
    <dbReference type="NCBI Taxonomy" id="624"/>
    <lineage>
        <taxon>Bacteria</taxon>
        <taxon>Pseudomonadati</taxon>
        <taxon>Pseudomonadota</taxon>
        <taxon>Gammaproteobacteria</taxon>
        <taxon>Enterobacterales</taxon>
        <taxon>Enterobacteriaceae</taxon>
        <taxon>Shigella</taxon>
    </lineage>
</organism>